<dbReference type="CDD" id="cd19978">
    <property type="entry name" value="PBP1_ABC_ligand_binding-like"/>
    <property type="match status" value="1"/>
</dbReference>
<protein>
    <submittedName>
        <fullName evidence="5">ABC-type branched-chain amino acid transport system, substrate-binding protein</fullName>
    </submittedName>
</protein>
<reference evidence="6" key="1">
    <citation type="submission" date="2017-04" db="EMBL/GenBank/DDBJ databases">
        <authorList>
            <person name="Varghese N."/>
            <person name="Submissions S."/>
        </authorList>
    </citation>
    <scope>NUCLEOTIDE SEQUENCE [LARGE SCALE GENOMIC DNA]</scope>
    <source>
        <strain evidence="6">RKEM611</strain>
    </source>
</reference>
<organism evidence="5 6">
    <name type="scientific">Pseudobacteriovorax antillogorgiicola</name>
    <dbReference type="NCBI Taxonomy" id="1513793"/>
    <lineage>
        <taxon>Bacteria</taxon>
        <taxon>Pseudomonadati</taxon>
        <taxon>Bdellovibrionota</taxon>
        <taxon>Oligoflexia</taxon>
        <taxon>Oligoflexales</taxon>
        <taxon>Pseudobacteriovoracaceae</taxon>
        <taxon>Pseudobacteriovorax</taxon>
    </lineage>
</organism>
<evidence type="ECO:0000256" key="2">
    <source>
        <dbReference type="ARBA" id="ARBA00022729"/>
    </source>
</evidence>
<comment type="similarity">
    <text evidence="1">Belongs to the leucine-binding protein family.</text>
</comment>
<feature type="chain" id="PRO_5013096894" evidence="3">
    <location>
        <begin position="21"/>
        <end position="368"/>
    </location>
</feature>
<evidence type="ECO:0000256" key="3">
    <source>
        <dbReference type="SAM" id="SignalP"/>
    </source>
</evidence>
<feature type="domain" description="Leucine-binding protein" evidence="4">
    <location>
        <begin position="28"/>
        <end position="363"/>
    </location>
</feature>
<name>A0A1Y6BM10_9BACT</name>
<dbReference type="AlphaFoldDB" id="A0A1Y6BM10"/>
<keyword evidence="6" id="KW-1185">Reference proteome</keyword>
<accession>A0A1Y6BM10</accession>
<dbReference type="PANTHER" id="PTHR47235">
    <property type="entry name" value="BLR6548 PROTEIN"/>
    <property type="match status" value="1"/>
</dbReference>
<dbReference type="SUPFAM" id="SSF53822">
    <property type="entry name" value="Periplasmic binding protein-like I"/>
    <property type="match status" value="1"/>
</dbReference>
<dbReference type="PANTHER" id="PTHR47235:SF1">
    <property type="entry name" value="BLR6548 PROTEIN"/>
    <property type="match status" value="1"/>
</dbReference>
<evidence type="ECO:0000256" key="1">
    <source>
        <dbReference type="ARBA" id="ARBA00010062"/>
    </source>
</evidence>
<proteinExistence type="inferred from homology"/>
<dbReference type="Pfam" id="PF13458">
    <property type="entry name" value="Peripla_BP_6"/>
    <property type="match status" value="1"/>
</dbReference>
<evidence type="ECO:0000313" key="5">
    <source>
        <dbReference type="EMBL" id="SMF18778.1"/>
    </source>
</evidence>
<sequence>MKRLVFCLAFAVFISGSAHSSGVTDTKIVLGTVNATSGLAKALGTGMNQGLSAYFDKVNKEGGIHGRTIEVIFKDDGYEPRYTLSNLKEIESKVLAYIGFVGTPTSRTAIKYSERSEMVYFGAFTGANLLRTAETPHVYNVRASYDQETKALVDHFVSTGKKRFGVFFQKDAYGKAGLSGVKKALGSHKLEVLAKGNYRRNSLRVEKAIEKLKQEKLDAIIMIGAYQPCAEAIKKMKSMAEFKGTQFANISFVGTSELINELGDQGNGVIISQVMPSPWTSKLPIVKEYREHIKDYSYVSLEGFVVAKVFAEALRKIGKNIDKQALHQGLSKFKKDIGGLTFDFDNPARQALQKIYLTRIQKGKPVAL</sequence>
<dbReference type="EMBL" id="FWZT01000006">
    <property type="protein sequence ID" value="SMF18778.1"/>
    <property type="molecule type" value="Genomic_DNA"/>
</dbReference>
<dbReference type="OrthoDB" id="9147078at2"/>
<dbReference type="RefSeq" id="WP_132317747.1">
    <property type="nucleotide sequence ID" value="NZ_FWZT01000006.1"/>
</dbReference>
<dbReference type="Proteomes" id="UP000192907">
    <property type="component" value="Unassembled WGS sequence"/>
</dbReference>
<evidence type="ECO:0000259" key="4">
    <source>
        <dbReference type="Pfam" id="PF13458"/>
    </source>
</evidence>
<feature type="signal peptide" evidence="3">
    <location>
        <begin position="1"/>
        <end position="20"/>
    </location>
</feature>
<dbReference type="Gene3D" id="3.40.50.2300">
    <property type="match status" value="2"/>
</dbReference>
<dbReference type="InterPro" id="IPR028081">
    <property type="entry name" value="Leu-bd"/>
</dbReference>
<gene>
    <name evidence="5" type="ORF">SAMN06296036_106204</name>
</gene>
<dbReference type="InterPro" id="IPR028082">
    <property type="entry name" value="Peripla_BP_I"/>
</dbReference>
<evidence type="ECO:0000313" key="6">
    <source>
        <dbReference type="Proteomes" id="UP000192907"/>
    </source>
</evidence>
<keyword evidence="2 3" id="KW-0732">Signal</keyword>
<dbReference type="STRING" id="1513793.SAMN06296036_106204"/>